<name>A0AAV4NDJ6_CAEEX</name>
<gene>
    <name evidence="1" type="ORF">CEXT_542361</name>
</gene>
<dbReference type="Proteomes" id="UP001054945">
    <property type="component" value="Unassembled WGS sequence"/>
</dbReference>
<protein>
    <submittedName>
        <fullName evidence="1">Uncharacterized protein</fullName>
    </submittedName>
</protein>
<dbReference type="AlphaFoldDB" id="A0AAV4NDJ6"/>
<sequence length="72" mass="8058">MGSLTRLNSKVALLKFQKSKSNAKISAGSALRLADGILGPSAFWERKRFKWVNERIIHGSVNEQCALMRVKL</sequence>
<evidence type="ECO:0000313" key="1">
    <source>
        <dbReference type="EMBL" id="GIX82041.1"/>
    </source>
</evidence>
<proteinExistence type="predicted"/>
<dbReference type="EMBL" id="BPLR01003197">
    <property type="protein sequence ID" value="GIX82041.1"/>
    <property type="molecule type" value="Genomic_DNA"/>
</dbReference>
<keyword evidence="2" id="KW-1185">Reference proteome</keyword>
<comment type="caution">
    <text evidence="1">The sequence shown here is derived from an EMBL/GenBank/DDBJ whole genome shotgun (WGS) entry which is preliminary data.</text>
</comment>
<organism evidence="1 2">
    <name type="scientific">Caerostris extrusa</name>
    <name type="common">Bark spider</name>
    <name type="synonym">Caerostris bankana</name>
    <dbReference type="NCBI Taxonomy" id="172846"/>
    <lineage>
        <taxon>Eukaryota</taxon>
        <taxon>Metazoa</taxon>
        <taxon>Ecdysozoa</taxon>
        <taxon>Arthropoda</taxon>
        <taxon>Chelicerata</taxon>
        <taxon>Arachnida</taxon>
        <taxon>Araneae</taxon>
        <taxon>Araneomorphae</taxon>
        <taxon>Entelegynae</taxon>
        <taxon>Araneoidea</taxon>
        <taxon>Araneidae</taxon>
        <taxon>Caerostris</taxon>
    </lineage>
</organism>
<accession>A0AAV4NDJ6</accession>
<reference evidence="1 2" key="1">
    <citation type="submission" date="2021-06" db="EMBL/GenBank/DDBJ databases">
        <title>Caerostris extrusa draft genome.</title>
        <authorList>
            <person name="Kono N."/>
            <person name="Arakawa K."/>
        </authorList>
    </citation>
    <scope>NUCLEOTIDE SEQUENCE [LARGE SCALE GENOMIC DNA]</scope>
</reference>
<evidence type="ECO:0000313" key="2">
    <source>
        <dbReference type="Proteomes" id="UP001054945"/>
    </source>
</evidence>